<proteinExistence type="predicted"/>
<sequence length="191" mass="21436">MVEREFITNGCCRPFGAGTAFPPLCGYKPAPKPGVMTKESSVQKKEISEYILDQYRGVVAVDAWGEQSFFYNPDRRLPRGVYFATLKDKDGDNDKGSNLSREGVFRFNFGISKSSYEEALGKRPARPAAGGVVNTGHNFTELNTLLPHPVYAWMSWVCVLNPDKAMIQELEPLLNESYDLVVKKYAKRIKS</sequence>
<dbReference type="PATRIC" id="fig|1204738.3.peg.2665"/>
<dbReference type="EMBL" id="AOPO01000006">
    <property type="protein sequence ID" value="ELY21400.1"/>
    <property type="molecule type" value="Genomic_DNA"/>
</dbReference>
<name>L9U914_9GAMM</name>
<protein>
    <recommendedName>
        <fullName evidence="1">DUF6194 domain-containing protein</fullName>
    </recommendedName>
</protein>
<dbReference type="Proteomes" id="UP000011651">
    <property type="component" value="Unassembled WGS sequence"/>
</dbReference>
<dbReference type="InterPro" id="IPR045676">
    <property type="entry name" value="DUF6194"/>
</dbReference>
<evidence type="ECO:0000313" key="2">
    <source>
        <dbReference type="EMBL" id="ELY21400.1"/>
    </source>
</evidence>
<dbReference type="AlphaFoldDB" id="L9U914"/>
<reference evidence="2 3" key="1">
    <citation type="journal article" date="2013" name="Genome Announc.">
        <title>Draft Genome of the Marine Gammaproteobacterium Halomonas titanicae.</title>
        <authorList>
            <person name="Sanchez-Porro C."/>
            <person name="de la Haba R.R."/>
            <person name="Cruz-Hernandez N."/>
            <person name="Gonzalez J.M."/>
            <person name="Reyes-Guirao C."/>
            <person name="Navarro-Sampedro L."/>
            <person name="Carballo M."/>
            <person name="Ventosa A."/>
        </authorList>
    </citation>
    <scope>NUCLEOTIDE SEQUENCE [LARGE SCALE GENOMIC DNA]</scope>
    <source>
        <strain evidence="2 3">BH1</strain>
    </source>
</reference>
<comment type="caution">
    <text evidence="2">The sequence shown here is derived from an EMBL/GenBank/DDBJ whole genome shotgun (WGS) entry which is preliminary data.</text>
</comment>
<evidence type="ECO:0000259" key="1">
    <source>
        <dbReference type="Pfam" id="PF19694"/>
    </source>
</evidence>
<feature type="domain" description="DUF6194" evidence="1">
    <location>
        <begin position="43"/>
        <end position="188"/>
    </location>
</feature>
<organism evidence="2 3">
    <name type="scientific">Vreelandella titanicae BH1</name>
    <dbReference type="NCBI Taxonomy" id="1204738"/>
    <lineage>
        <taxon>Bacteria</taxon>
        <taxon>Pseudomonadati</taxon>
        <taxon>Pseudomonadota</taxon>
        <taxon>Gammaproteobacteria</taxon>
        <taxon>Oceanospirillales</taxon>
        <taxon>Halomonadaceae</taxon>
        <taxon>Vreelandella</taxon>
    </lineage>
</organism>
<accession>L9U914</accession>
<dbReference type="Pfam" id="PF19694">
    <property type="entry name" value="DUF6194"/>
    <property type="match status" value="1"/>
</dbReference>
<gene>
    <name evidence="2" type="ORF">HALTITAN_1776</name>
</gene>
<evidence type="ECO:0000313" key="3">
    <source>
        <dbReference type="Proteomes" id="UP000011651"/>
    </source>
</evidence>